<proteinExistence type="predicted"/>
<feature type="compositionally biased region" description="Polar residues" evidence="1">
    <location>
        <begin position="70"/>
        <end position="87"/>
    </location>
</feature>
<dbReference type="EMBL" id="BNED01000005">
    <property type="protein sequence ID" value="GHI78984.1"/>
    <property type="molecule type" value="Genomic_DNA"/>
</dbReference>
<feature type="region of interest" description="Disordered" evidence="1">
    <location>
        <begin position="1"/>
        <end position="25"/>
    </location>
</feature>
<keyword evidence="3" id="KW-1185">Reference proteome</keyword>
<evidence type="ECO:0000313" key="2">
    <source>
        <dbReference type="EMBL" id="GHI78984.1"/>
    </source>
</evidence>
<feature type="compositionally biased region" description="Basic and acidic residues" evidence="1">
    <location>
        <begin position="41"/>
        <end position="53"/>
    </location>
</feature>
<sequence>MAPATRTAQRSGPPPGNGEGGRTFVRTAADGPLAAFRGRMRDVWGSRGPERPGRCQRRPQGPSGALVTPARTQRSSAGGVRSASTFSVRTSSPQTMYRYFEV</sequence>
<evidence type="ECO:0000256" key="1">
    <source>
        <dbReference type="SAM" id="MobiDB-lite"/>
    </source>
</evidence>
<organism evidence="2 3">
    <name type="scientific">Streptomyces spororaveus</name>
    <dbReference type="NCBI Taxonomy" id="284039"/>
    <lineage>
        <taxon>Bacteria</taxon>
        <taxon>Bacillati</taxon>
        <taxon>Actinomycetota</taxon>
        <taxon>Actinomycetes</taxon>
        <taxon>Kitasatosporales</taxon>
        <taxon>Streptomycetaceae</taxon>
        <taxon>Streptomyces</taxon>
    </lineage>
</organism>
<name>A0ABQ3TEY1_9ACTN</name>
<feature type="region of interest" description="Disordered" evidence="1">
    <location>
        <begin position="41"/>
        <end position="87"/>
    </location>
</feature>
<dbReference type="Proteomes" id="UP000608522">
    <property type="component" value="Unassembled WGS sequence"/>
</dbReference>
<gene>
    <name evidence="2" type="ORF">Sspor_45450</name>
</gene>
<feature type="compositionally biased region" description="Polar residues" evidence="1">
    <location>
        <begin position="1"/>
        <end position="10"/>
    </location>
</feature>
<evidence type="ECO:0000313" key="3">
    <source>
        <dbReference type="Proteomes" id="UP000608522"/>
    </source>
</evidence>
<reference evidence="3" key="1">
    <citation type="submission" date="2023-07" db="EMBL/GenBank/DDBJ databases">
        <title>Whole genome shotgun sequence of Streptomyces spororaveus NBRC 15456.</title>
        <authorList>
            <person name="Komaki H."/>
            <person name="Tamura T."/>
        </authorList>
    </citation>
    <scope>NUCLEOTIDE SEQUENCE [LARGE SCALE GENOMIC DNA]</scope>
    <source>
        <strain evidence="3">NBRC 15456</strain>
    </source>
</reference>
<protein>
    <submittedName>
        <fullName evidence="2">Uncharacterized protein</fullName>
    </submittedName>
</protein>
<comment type="caution">
    <text evidence="2">The sequence shown here is derived from an EMBL/GenBank/DDBJ whole genome shotgun (WGS) entry which is preliminary data.</text>
</comment>
<accession>A0ABQ3TEY1</accession>